<keyword evidence="3" id="KW-0597">Phosphoprotein</keyword>
<dbReference type="OrthoDB" id="773385at2"/>
<keyword evidence="8" id="KW-0902">Two-component regulatory system</keyword>
<dbReference type="InterPro" id="IPR036890">
    <property type="entry name" value="HATPase_C_sf"/>
</dbReference>
<keyword evidence="4" id="KW-0808">Transferase</keyword>
<evidence type="ECO:0000256" key="3">
    <source>
        <dbReference type="ARBA" id="ARBA00022553"/>
    </source>
</evidence>
<dbReference type="Gene3D" id="1.20.5.1930">
    <property type="match status" value="1"/>
</dbReference>
<keyword evidence="5" id="KW-0547">Nucleotide-binding</keyword>
<keyword evidence="13" id="KW-1185">Reference proteome</keyword>
<dbReference type="SUPFAM" id="SSF55874">
    <property type="entry name" value="ATPase domain of HSP90 chaperone/DNA topoisomerase II/histidine kinase"/>
    <property type="match status" value="1"/>
</dbReference>
<dbReference type="CDD" id="cd16917">
    <property type="entry name" value="HATPase_UhpB-NarQ-NarX-like"/>
    <property type="match status" value="1"/>
</dbReference>
<feature type="domain" description="Signal transduction histidine kinase subgroup 3 dimerisation and phosphoacceptor" evidence="11">
    <location>
        <begin position="80"/>
        <end position="141"/>
    </location>
</feature>
<comment type="catalytic activity">
    <reaction evidence="1">
        <text>ATP + protein L-histidine = ADP + protein N-phospho-L-histidine.</text>
        <dbReference type="EC" id="2.7.13.3"/>
    </reaction>
</comment>
<dbReference type="Gene3D" id="3.30.565.10">
    <property type="entry name" value="Histidine kinase-like ATPase, C-terminal domain"/>
    <property type="match status" value="1"/>
</dbReference>
<dbReference type="GO" id="GO:0046983">
    <property type="term" value="F:protein dimerization activity"/>
    <property type="evidence" value="ECO:0007669"/>
    <property type="project" value="InterPro"/>
</dbReference>
<dbReference type="STRING" id="1852522.SAMN06295960_1790"/>
<dbReference type="PANTHER" id="PTHR24421">
    <property type="entry name" value="NITRATE/NITRITE SENSOR PROTEIN NARX-RELATED"/>
    <property type="match status" value="1"/>
</dbReference>
<name>A0A1X7JWD8_9BACL</name>
<evidence type="ECO:0000256" key="5">
    <source>
        <dbReference type="ARBA" id="ARBA00022741"/>
    </source>
</evidence>
<dbReference type="Proteomes" id="UP000193834">
    <property type="component" value="Unassembled WGS sequence"/>
</dbReference>
<evidence type="ECO:0000259" key="11">
    <source>
        <dbReference type="Pfam" id="PF07730"/>
    </source>
</evidence>
<keyword evidence="7" id="KW-0067">ATP-binding</keyword>
<protein>
    <recommendedName>
        <fullName evidence="2">histidine kinase</fullName>
        <ecNumber evidence="2">2.7.13.3</ecNumber>
    </recommendedName>
</protein>
<evidence type="ECO:0000256" key="8">
    <source>
        <dbReference type="ARBA" id="ARBA00023012"/>
    </source>
</evidence>
<feature type="coiled-coil region" evidence="9">
    <location>
        <begin position="54"/>
        <end position="87"/>
    </location>
</feature>
<dbReference type="Pfam" id="PF07730">
    <property type="entry name" value="HisKA_3"/>
    <property type="match status" value="1"/>
</dbReference>
<dbReference type="RefSeq" id="WP_085494041.1">
    <property type="nucleotide sequence ID" value="NZ_FXAZ01000002.1"/>
</dbReference>
<reference evidence="12 13" key="1">
    <citation type="submission" date="2017-04" db="EMBL/GenBank/DDBJ databases">
        <authorList>
            <person name="Afonso C.L."/>
            <person name="Miller P.J."/>
            <person name="Scott M.A."/>
            <person name="Spackman E."/>
            <person name="Goraichik I."/>
            <person name="Dimitrov K.M."/>
            <person name="Suarez D.L."/>
            <person name="Swayne D.E."/>
        </authorList>
    </citation>
    <scope>NUCLEOTIDE SEQUENCE [LARGE SCALE GENOMIC DNA]</scope>
    <source>
        <strain evidence="12 13">11</strain>
    </source>
</reference>
<dbReference type="GO" id="GO:0000155">
    <property type="term" value="F:phosphorelay sensor kinase activity"/>
    <property type="evidence" value="ECO:0007669"/>
    <property type="project" value="InterPro"/>
</dbReference>
<organism evidence="12 13">
    <name type="scientific">Paenibacillus aquistagni</name>
    <dbReference type="NCBI Taxonomy" id="1852522"/>
    <lineage>
        <taxon>Bacteria</taxon>
        <taxon>Bacillati</taxon>
        <taxon>Bacillota</taxon>
        <taxon>Bacilli</taxon>
        <taxon>Bacillales</taxon>
        <taxon>Paenibacillaceae</taxon>
        <taxon>Paenibacillus</taxon>
    </lineage>
</organism>
<sequence length="273" mass="31511">MSSKMMKRLILWTPALTIGLWEYVRHAFLLPYLSMDMGNLLAPIIVFVISMTLLAKLFKMMEDTEQKLHEEKRSKALLEERERLAQELHDGISQSLFMLAVKVDRLQQAPSEERDEQMTRLQGAVHHVHDNVRQAIANLHMKQEETDATWSELFMRMIEEIKADATWEPAVDWQLDDEEMTMKEKLTLFSCVREALTNISKHAHATEVQVCAATTDKGFECKIVDNGVGMLEDPFHVPGKYGLRMMRDRVHNMGWSLSLYRDNQHTVLAIKGG</sequence>
<keyword evidence="9" id="KW-0175">Coiled coil</keyword>
<keyword evidence="10" id="KW-0472">Membrane</keyword>
<dbReference type="PANTHER" id="PTHR24421:SF10">
    <property type="entry name" value="NITRATE_NITRITE SENSOR PROTEIN NARQ"/>
    <property type="match status" value="1"/>
</dbReference>
<gene>
    <name evidence="12" type="ORF">SAMN06295960_1790</name>
</gene>
<keyword evidence="10" id="KW-1133">Transmembrane helix</keyword>
<evidence type="ECO:0000256" key="7">
    <source>
        <dbReference type="ARBA" id="ARBA00022840"/>
    </source>
</evidence>
<accession>A0A1X7JWD8</accession>
<evidence type="ECO:0000256" key="9">
    <source>
        <dbReference type="SAM" id="Coils"/>
    </source>
</evidence>
<evidence type="ECO:0000256" key="2">
    <source>
        <dbReference type="ARBA" id="ARBA00012438"/>
    </source>
</evidence>
<feature type="transmembrane region" description="Helical" evidence="10">
    <location>
        <begin position="37"/>
        <end position="58"/>
    </location>
</feature>
<evidence type="ECO:0000256" key="4">
    <source>
        <dbReference type="ARBA" id="ARBA00022679"/>
    </source>
</evidence>
<dbReference type="InterPro" id="IPR050482">
    <property type="entry name" value="Sensor_HK_TwoCompSys"/>
</dbReference>
<evidence type="ECO:0000313" key="13">
    <source>
        <dbReference type="Proteomes" id="UP000193834"/>
    </source>
</evidence>
<evidence type="ECO:0000256" key="10">
    <source>
        <dbReference type="SAM" id="Phobius"/>
    </source>
</evidence>
<evidence type="ECO:0000256" key="1">
    <source>
        <dbReference type="ARBA" id="ARBA00000085"/>
    </source>
</evidence>
<dbReference type="AlphaFoldDB" id="A0A1X7JWD8"/>
<evidence type="ECO:0000313" key="12">
    <source>
        <dbReference type="EMBL" id="SMG32560.1"/>
    </source>
</evidence>
<dbReference type="EMBL" id="FXAZ01000002">
    <property type="protein sequence ID" value="SMG32560.1"/>
    <property type="molecule type" value="Genomic_DNA"/>
</dbReference>
<dbReference type="InterPro" id="IPR011712">
    <property type="entry name" value="Sig_transdc_His_kin_sub3_dim/P"/>
</dbReference>
<proteinExistence type="predicted"/>
<dbReference type="GO" id="GO:0016020">
    <property type="term" value="C:membrane"/>
    <property type="evidence" value="ECO:0007669"/>
    <property type="project" value="InterPro"/>
</dbReference>
<dbReference type="GO" id="GO:0005524">
    <property type="term" value="F:ATP binding"/>
    <property type="evidence" value="ECO:0007669"/>
    <property type="project" value="UniProtKB-KW"/>
</dbReference>
<dbReference type="EC" id="2.7.13.3" evidence="2"/>
<keyword evidence="6 12" id="KW-0418">Kinase</keyword>
<evidence type="ECO:0000256" key="6">
    <source>
        <dbReference type="ARBA" id="ARBA00022777"/>
    </source>
</evidence>
<keyword evidence="10" id="KW-0812">Transmembrane</keyword>